<accession>A0A9W8AU81</accession>
<sequence length="1032" mass="115053">MQDIKIFDVTFPTHPGVPKCKPGSILYGAVAIHCLQPLQVESLGLRFVGKEEVATCVDTKLSEHGTVVPQLGQTYFDIYETIISPHTSTSDKSIPQGYHLFHFKCKMPPINFPVPTESQHLSCFPCPAYEIRYFMQADLNLADGTQLLTESAPVHPDPLSWPESLLPQALGDPTLIREAAYQGNKLAYHIKTQLDRSAYFPGDTISVQFDIKPVVNHAPPGTVELSIRERCECHSKYLSERRSSEEPVWARTRMLHREALQFTKGSGAWYRTKAQLTVPDTVCPVDGVHMAWSYALQLDLFESQEDNIRQAVGIIPLPLASGLHSANSELENYTAVEDKTLVESSRTFPRHELQPISIGKLLCEPHTSSRLPVLRVLVDSRHGPPLSPGLTKGNPKSRLPHSVAAPQPNPATIHAETVVNHPRPAIPRKHQTAQPLRDQSVFTIVRPKPFTHTVIGAPSDRQQQTRMERSARYKTCVIGLSRSAREQRRRENGLLDVDVGESFSDLFPEGGFPVVSSNSLDKTHATTRSPDIDEQLAMEQYLKDLTWLRPKNHSLYEKENTACVSDKKGLNQDSDGLRRQRSLRHRTCVMGPGKKLTRSPLRQGDPHTPKNDTKVMATSKPRMEFQSQGNTHTVVDPTSQVARPVAQDTVTAKPRSNQMQRFHSQLDPEQALNLQAMERELEEILLNPNTDHSSLLTPTSAPQDQSCKKPFKKWEPCDPVLGKMNISQLQYAMFAPTTPQQVSVYKMTTAPSVAVHEGLSEGQMPLKAPVDTLDFKPTKKSVKSLREWSFVTSTDDQNVPSAISPEDTCNWEQVPLQPAPVGVTPSHLLTPCLKTADGFTPRSTAPATTVTFSSVVGIIPASTVVVEFDDDNESLYTSDDSDYEYELRSPIVAKHLSWKKLSVSGSTVSRAQRTRLSQLVDQESRNSTSTISDPDSALDTILDFYRETSEVANPTDNLIIPDEVAMYENELTYGDVRRISERLSVLDEYLNADEAFLTETHAVALNEAVDEFLKTSSLRAFAKVRRLTKELP</sequence>
<evidence type="ECO:0000313" key="4">
    <source>
        <dbReference type="Proteomes" id="UP001150925"/>
    </source>
</evidence>
<organism evidence="3 4">
    <name type="scientific">Dispira parvispora</name>
    <dbReference type="NCBI Taxonomy" id="1520584"/>
    <lineage>
        <taxon>Eukaryota</taxon>
        <taxon>Fungi</taxon>
        <taxon>Fungi incertae sedis</taxon>
        <taxon>Zoopagomycota</taxon>
        <taxon>Kickxellomycotina</taxon>
        <taxon>Dimargaritomycetes</taxon>
        <taxon>Dimargaritales</taxon>
        <taxon>Dimargaritaceae</taxon>
        <taxon>Dispira</taxon>
    </lineage>
</organism>
<evidence type="ECO:0000256" key="1">
    <source>
        <dbReference type="SAM" id="MobiDB-lite"/>
    </source>
</evidence>
<protein>
    <recommendedName>
        <fullName evidence="2">Arrestin C-terminal-like domain-containing protein</fullName>
    </recommendedName>
</protein>
<feature type="region of interest" description="Disordered" evidence="1">
    <location>
        <begin position="592"/>
        <end position="614"/>
    </location>
</feature>
<name>A0A9W8AU81_9FUNG</name>
<feature type="region of interest" description="Disordered" evidence="1">
    <location>
        <begin position="690"/>
        <end position="710"/>
    </location>
</feature>
<dbReference type="Pfam" id="PF02752">
    <property type="entry name" value="Arrestin_C"/>
    <property type="match status" value="1"/>
</dbReference>
<reference evidence="3" key="1">
    <citation type="submission" date="2022-07" db="EMBL/GenBank/DDBJ databases">
        <title>Phylogenomic reconstructions and comparative analyses of Kickxellomycotina fungi.</title>
        <authorList>
            <person name="Reynolds N.K."/>
            <person name="Stajich J.E."/>
            <person name="Barry K."/>
            <person name="Grigoriev I.V."/>
            <person name="Crous P."/>
            <person name="Smith M.E."/>
        </authorList>
    </citation>
    <scope>NUCLEOTIDE SEQUENCE</scope>
    <source>
        <strain evidence="3">RSA 1196</strain>
    </source>
</reference>
<dbReference type="InterPro" id="IPR014752">
    <property type="entry name" value="Arrestin-like_C"/>
</dbReference>
<keyword evidence="4" id="KW-1185">Reference proteome</keyword>
<dbReference type="AlphaFoldDB" id="A0A9W8AU81"/>
<evidence type="ECO:0000259" key="2">
    <source>
        <dbReference type="Pfam" id="PF02752"/>
    </source>
</evidence>
<dbReference type="EMBL" id="JANBPY010000910">
    <property type="protein sequence ID" value="KAJ1962812.1"/>
    <property type="molecule type" value="Genomic_DNA"/>
</dbReference>
<gene>
    <name evidence="3" type="ORF">IWQ62_003409</name>
</gene>
<proteinExistence type="predicted"/>
<feature type="domain" description="Arrestin C-terminal-like" evidence="2">
    <location>
        <begin position="189"/>
        <end position="296"/>
    </location>
</feature>
<feature type="compositionally biased region" description="Basic and acidic residues" evidence="1">
    <location>
        <begin position="604"/>
        <end position="613"/>
    </location>
</feature>
<evidence type="ECO:0000313" key="3">
    <source>
        <dbReference type="EMBL" id="KAJ1962812.1"/>
    </source>
</evidence>
<dbReference type="Proteomes" id="UP001150925">
    <property type="component" value="Unassembled WGS sequence"/>
</dbReference>
<dbReference type="InterPro" id="IPR011022">
    <property type="entry name" value="Arrestin_C-like"/>
</dbReference>
<comment type="caution">
    <text evidence="3">The sequence shown here is derived from an EMBL/GenBank/DDBJ whole genome shotgun (WGS) entry which is preliminary data.</text>
</comment>
<dbReference type="OrthoDB" id="5599244at2759"/>
<feature type="compositionally biased region" description="Polar residues" evidence="1">
    <location>
        <begin position="690"/>
        <end position="705"/>
    </location>
</feature>
<dbReference type="Gene3D" id="2.60.40.640">
    <property type="match status" value="1"/>
</dbReference>
<feature type="region of interest" description="Disordered" evidence="1">
    <location>
        <begin position="382"/>
        <end position="409"/>
    </location>
</feature>